<evidence type="ECO:0000259" key="1">
    <source>
        <dbReference type="Pfam" id="PF14266"/>
    </source>
</evidence>
<dbReference type="Proteomes" id="UP000190080">
    <property type="component" value="Unassembled WGS sequence"/>
</dbReference>
<dbReference type="AlphaFoldDB" id="A0A1V4IYQ2"/>
<sequence>MEKNMLDKLDIQAVNTELTDDVLRDLKTPIKNRKGFKYDSYVVTIPRYFYRFIGISSTEDEYYDFLYKLDRDLKIFTRNYLRFDKGLDGNISITIQNKLNDIWNKINIEEISNSSLIIEQLDKLSLFPNMQNKSFGLQVKNYLKFMLDYYIKTVENVNNEKVKMVVSYCIYWLNIYAKNLFEGFNYEMINPKVLYYGDMTSEEAFFVTLLSSLGCDVLYYNPEKAGAIEQVDKFKVFSKEIEYIYKMPPKEFPKELKGRVKTSAFTAKEELDKTLYEAGGSFYRPWQFADYSVASVTMKTTYEEINIWAKEKAYVRDGWKAEANTVYIPNLFAKVSGTHEDVEKYYKELTDILNLKKTILIKELPFTDVTPLEYGKLEYVYPERGGEFDINKLINASWWKYKELRKGLQIAMAEKIRDLCINPVIYNVENEEIRDFQVDIFSVLINLKTNLLHLLQDFDYPDDIPKIIIYNNEQNGNISYEDSITLAFMNSMGTDIIIYNPSGYNDIEQYVYADSYDSHRLEKMSFNLPLKKYEEKKGFFKSLFHF</sequence>
<comment type="caution">
    <text evidence="2">The sequence shown here is derived from an EMBL/GenBank/DDBJ whole genome shotgun (WGS) entry which is preliminary data.</text>
</comment>
<gene>
    <name evidence="2" type="ORF">CLORY_00290</name>
</gene>
<evidence type="ECO:0000313" key="2">
    <source>
        <dbReference type="EMBL" id="OPJ65029.1"/>
    </source>
</evidence>
<evidence type="ECO:0000313" key="3">
    <source>
        <dbReference type="Proteomes" id="UP000190080"/>
    </source>
</evidence>
<name>A0A1V4IYQ2_9CLOT</name>
<feature type="domain" description="Putative component of 'biosynthetic module'" evidence="1">
    <location>
        <begin position="19"/>
        <end position="276"/>
    </location>
</feature>
<dbReference type="OrthoDB" id="2421008at2"/>
<protein>
    <recommendedName>
        <fullName evidence="1">Putative component of 'biosynthetic module' domain-containing protein</fullName>
    </recommendedName>
</protein>
<dbReference type="Pfam" id="PF14266">
    <property type="entry name" value="YceG_bac"/>
    <property type="match status" value="2"/>
</dbReference>
<organism evidence="2 3">
    <name type="scientific">Clostridium oryzae</name>
    <dbReference type="NCBI Taxonomy" id="1450648"/>
    <lineage>
        <taxon>Bacteria</taxon>
        <taxon>Bacillati</taxon>
        <taxon>Bacillota</taxon>
        <taxon>Clostridia</taxon>
        <taxon>Eubacteriales</taxon>
        <taxon>Clostridiaceae</taxon>
        <taxon>Clostridium</taxon>
    </lineage>
</organism>
<feature type="domain" description="Putative component of 'biosynthetic module'" evidence="1">
    <location>
        <begin position="299"/>
        <end position="529"/>
    </location>
</feature>
<reference evidence="2 3" key="1">
    <citation type="submission" date="2017-03" db="EMBL/GenBank/DDBJ databases">
        <title>Genome sequence of Clostridium oryzae DSM 28571.</title>
        <authorList>
            <person name="Poehlein A."/>
            <person name="Daniel R."/>
        </authorList>
    </citation>
    <scope>NUCLEOTIDE SEQUENCE [LARGE SCALE GENOMIC DNA]</scope>
    <source>
        <strain evidence="2 3">DSM 28571</strain>
    </source>
</reference>
<proteinExistence type="predicted"/>
<dbReference type="RefSeq" id="WP_079421555.1">
    <property type="nucleotide sequence ID" value="NZ_MZGV01000001.1"/>
</dbReference>
<keyword evidence="3" id="KW-1185">Reference proteome</keyword>
<dbReference type="InterPro" id="IPR025647">
    <property type="entry name" value="YceG_bac"/>
</dbReference>
<accession>A0A1V4IYQ2</accession>
<dbReference type="STRING" id="1450648.CLORY_00290"/>
<dbReference type="EMBL" id="MZGV01000001">
    <property type="protein sequence ID" value="OPJ65029.1"/>
    <property type="molecule type" value="Genomic_DNA"/>
</dbReference>